<gene>
    <name evidence="2" type="ORF">BSTAB16_1453</name>
</gene>
<dbReference type="AlphaFoldDB" id="A0AAJ5T3H3"/>
<evidence type="ECO:0000313" key="2">
    <source>
        <dbReference type="EMBL" id="VBB11325.1"/>
    </source>
</evidence>
<protein>
    <submittedName>
        <fullName evidence="2">Uncharacterized protein</fullName>
    </submittedName>
</protein>
<evidence type="ECO:0000313" key="3">
    <source>
        <dbReference type="Proteomes" id="UP000268684"/>
    </source>
</evidence>
<feature type="region of interest" description="Disordered" evidence="1">
    <location>
        <begin position="81"/>
        <end position="100"/>
    </location>
</feature>
<dbReference type="EMBL" id="LR025742">
    <property type="protein sequence ID" value="VBB11325.1"/>
    <property type="molecule type" value="Genomic_DNA"/>
</dbReference>
<organism evidence="2 3">
    <name type="scientific">Burkholderia stabilis</name>
    <dbReference type="NCBI Taxonomy" id="95485"/>
    <lineage>
        <taxon>Bacteria</taxon>
        <taxon>Pseudomonadati</taxon>
        <taxon>Pseudomonadota</taxon>
        <taxon>Betaproteobacteria</taxon>
        <taxon>Burkholderiales</taxon>
        <taxon>Burkholderiaceae</taxon>
        <taxon>Burkholderia</taxon>
        <taxon>Burkholderia cepacia complex</taxon>
    </lineage>
</organism>
<dbReference type="Proteomes" id="UP000268684">
    <property type="component" value="Chromosome I"/>
</dbReference>
<dbReference type="RefSeq" id="WP_122166950.1">
    <property type="nucleotide sequence ID" value="NZ_LR025742.1"/>
</dbReference>
<name>A0AAJ5T3H3_9BURK</name>
<sequence>MSLSLSADAPTKRPIEPAQNVDWFRVLEDVRRADFTLAEIAQYTQIPRTTLLGYRNLGAEPKHYAGVTLLKLWAQVTGREPDDAPTVQRMPSVSDILRKS</sequence>
<proteinExistence type="predicted"/>
<evidence type="ECO:0000256" key="1">
    <source>
        <dbReference type="SAM" id="MobiDB-lite"/>
    </source>
</evidence>
<accession>A0AAJ5T3H3</accession>
<keyword evidence="3" id="KW-1185">Reference proteome</keyword>
<dbReference type="GeneID" id="71053929"/>
<reference evidence="2 3" key="1">
    <citation type="submission" date="2017-11" db="EMBL/GenBank/DDBJ databases">
        <authorList>
            <person name="Seth-Smith MB H."/>
        </authorList>
    </citation>
    <scope>NUCLEOTIDE SEQUENCE [LARGE SCALE GENOMIC DNA]</scope>
    <source>
        <strain evidence="2">E</strain>
    </source>
</reference>